<accession>A0A9D4LBW1</accession>
<sequence length="68" mass="7811">MHQFQYIMLVIEDVLMTVQQVSYQGCLDSSTECLLTRMSQLQYIKSSPKQVPVAVHPVNYQECLKTST</sequence>
<gene>
    <name evidence="1" type="ORF">DPMN_097841</name>
</gene>
<organism evidence="1 2">
    <name type="scientific">Dreissena polymorpha</name>
    <name type="common">Zebra mussel</name>
    <name type="synonym">Mytilus polymorpha</name>
    <dbReference type="NCBI Taxonomy" id="45954"/>
    <lineage>
        <taxon>Eukaryota</taxon>
        <taxon>Metazoa</taxon>
        <taxon>Spiralia</taxon>
        <taxon>Lophotrochozoa</taxon>
        <taxon>Mollusca</taxon>
        <taxon>Bivalvia</taxon>
        <taxon>Autobranchia</taxon>
        <taxon>Heteroconchia</taxon>
        <taxon>Euheterodonta</taxon>
        <taxon>Imparidentia</taxon>
        <taxon>Neoheterodontei</taxon>
        <taxon>Myida</taxon>
        <taxon>Dreissenoidea</taxon>
        <taxon>Dreissenidae</taxon>
        <taxon>Dreissena</taxon>
    </lineage>
</organism>
<reference evidence="1" key="1">
    <citation type="journal article" date="2019" name="bioRxiv">
        <title>The Genome of the Zebra Mussel, Dreissena polymorpha: A Resource for Invasive Species Research.</title>
        <authorList>
            <person name="McCartney M.A."/>
            <person name="Auch B."/>
            <person name="Kono T."/>
            <person name="Mallez S."/>
            <person name="Zhang Y."/>
            <person name="Obille A."/>
            <person name="Becker A."/>
            <person name="Abrahante J.E."/>
            <person name="Garbe J."/>
            <person name="Badalamenti J.P."/>
            <person name="Herman A."/>
            <person name="Mangelson H."/>
            <person name="Liachko I."/>
            <person name="Sullivan S."/>
            <person name="Sone E.D."/>
            <person name="Koren S."/>
            <person name="Silverstein K.A.T."/>
            <person name="Beckman K.B."/>
            <person name="Gohl D.M."/>
        </authorList>
    </citation>
    <scope>NUCLEOTIDE SEQUENCE</scope>
    <source>
        <strain evidence="1">Duluth1</strain>
        <tissue evidence="1">Whole animal</tissue>
    </source>
</reference>
<dbReference type="EMBL" id="JAIWYP010000003">
    <property type="protein sequence ID" value="KAH3855276.1"/>
    <property type="molecule type" value="Genomic_DNA"/>
</dbReference>
<proteinExistence type="predicted"/>
<comment type="caution">
    <text evidence="1">The sequence shown here is derived from an EMBL/GenBank/DDBJ whole genome shotgun (WGS) entry which is preliminary data.</text>
</comment>
<evidence type="ECO:0000313" key="2">
    <source>
        <dbReference type="Proteomes" id="UP000828390"/>
    </source>
</evidence>
<reference evidence="1" key="2">
    <citation type="submission" date="2020-11" db="EMBL/GenBank/DDBJ databases">
        <authorList>
            <person name="McCartney M.A."/>
            <person name="Auch B."/>
            <person name="Kono T."/>
            <person name="Mallez S."/>
            <person name="Becker A."/>
            <person name="Gohl D.M."/>
            <person name="Silverstein K.A.T."/>
            <person name="Koren S."/>
            <person name="Bechman K.B."/>
            <person name="Herman A."/>
            <person name="Abrahante J.E."/>
            <person name="Garbe J."/>
        </authorList>
    </citation>
    <scope>NUCLEOTIDE SEQUENCE</scope>
    <source>
        <strain evidence="1">Duluth1</strain>
        <tissue evidence="1">Whole animal</tissue>
    </source>
</reference>
<name>A0A9D4LBW1_DREPO</name>
<protein>
    <submittedName>
        <fullName evidence="1">Uncharacterized protein</fullName>
    </submittedName>
</protein>
<keyword evidence="2" id="KW-1185">Reference proteome</keyword>
<dbReference type="Proteomes" id="UP000828390">
    <property type="component" value="Unassembled WGS sequence"/>
</dbReference>
<evidence type="ECO:0000313" key="1">
    <source>
        <dbReference type="EMBL" id="KAH3855276.1"/>
    </source>
</evidence>
<dbReference type="AlphaFoldDB" id="A0A9D4LBW1"/>